<feature type="domain" description="Homoserine dehydrogenase catalytic" evidence="14">
    <location>
        <begin position="131"/>
        <end position="310"/>
    </location>
</feature>
<reference evidence="16" key="1">
    <citation type="journal article" date="2021" name="PeerJ">
        <title>Extensive microbial diversity within the chicken gut microbiome revealed by metagenomics and culture.</title>
        <authorList>
            <person name="Gilroy R."/>
            <person name="Ravi A."/>
            <person name="Getino M."/>
            <person name="Pursley I."/>
            <person name="Horton D.L."/>
            <person name="Alikhan N.F."/>
            <person name="Baker D."/>
            <person name="Gharbi K."/>
            <person name="Hall N."/>
            <person name="Watson M."/>
            <person name="Adriaenssens E.M."/>
            <person name="Foster-Nyarko E."/>
            <person name="Jarju S."/>
            <person name="Secka A."/>
            <person name="Antonio M."/>
            <person name="Oren A."/>
            <person name="Chaudhuri R.R."/>
            <person name="La Ragione R."/>
            <person name="Hildebrand F."/>
            <person name="Pallen M.J."/>
        </authorList>
    </citation>
    <scope>NUCLEOTIDE SEQUENCE</scope>
    <source>
        <strain evidence="16">B5_2728</strain>
    </source>
</reference>
<keyword evidence="12" id="KW-0521">NADP</keyword>
<comment type="pathway">
    <text evidence="1 12">Amino-acid biosynthesis; L-threonine biosynthesis; L-threonine from L-aspartate: step 3/5.</text>
</comment>
<comment type="pathway">
    <text evidence="2 12">Amino-acid biosynthesis; L-methionine biosynthesis via de novo pathway; L-homoserine from L-aspartate: step 3/3.</text>
</comment>
<sequence length="410" mass="44256">MAKVAILGFGTVGTGVAEILMQNASLLHKRTGQAMELAAILVRTMRPHPLQHLFVQSMEEILSHPQITLVVECMGGTTAAYPYVKEALSTGRSVVTSNKELVACHGAELIQIAKEQGCAFLFEASVGGGTPIITPMFQSLCPGGIDKIAGILNGTTNFMLTCMEQMDMDFAKALHLAQQKGYAETVDPSDDVDGKDAARKLAILASMAWGSEVSPSQISTCGIGQVTPFDFQCVHKMGHTIKLLAWADKMDDQLRGAVEPVIVQKNSQLGQVNDAYNGVQISTQYAADVLFYGQGAGKYATANAVVADLVLALQAGSSVHRLLSWEKAVKPQPLKPWDEPSAYYVHTKDVPASMLKSLFGEGELLLEQDGHCGYLADCLTPEQLDKAKERLANEPGELMQILRKVHLEQN</sequence>
<dbReference type="Pfam" id="PF03447">
    <property type="entry name" value="NAD_binding_3"/>
    <property type="match status" value="1"/>
</dbReference>
<dbReference type="Pfam" id="PF00742">
    <property type="entry name" value="Homoserine_dh"/>
    <property type="match status" value="1"/>
</dbReference>
<keyword evidence="8 12" id="KW-0560">Oxidoreductase</keyword>
<organism evidence="16 17">
    <name type="scientific">Candidatus Allofournierella pullistercoris</name>
    <dbReference type="NCBI Taxonomy" id="2838597"/>
    <lineage>
        <taxon>Bacteria</taxon>
        <taxon>Bacillati</taxon>
        <taxon>Bacillota</taxon>
        <taxon>Clostridia</taxon>
        <taxon>Eubacteriales</taxon>
        <taxon>Oscillospiraceae</taxon>
        <taxon>Allofournierella</taxon>
    </lineage>
</organism>
<comment type="similarity">
    <text evidence="3 13">Belongs to the homoserine dehydrogenase family.</text>
</comment>
<dbReference type="GO" id="GO:0009088">
    <property type="term" value="P:threonine biosynthetic process"/>
    <property type="evidence" value="ECO:0007669"/>
    <property type="project" value="UniProtKB-KW"/>
</dbReference>
<dbReference type="InterPro" id="IPR019811">
    <property type="entry name" value="HDH_CS"/>
</dbReference>
<evidence type="ECO:0000256" key="11">
    <source>
        <dbReference type="ARBA" id="ARBA00048841"/>
    </source>
</evidence>
<gene>
    <name evidence="16" type="ORF">H9882_04450</name>
</gene>
<dbReference type="PANTHER" id="PTHR43331:SF1">
    <property type="entry name" value="HOMOSERINE DEHYDROGENASE"/>
    <property type="match status" value="1"/>
</dbReference>
<evidence type="ECO:0000256" key="12">
    <source>
        <dbReference type="RuleBase" id="RU000579"/>
    </source>
</evidence>
<dbReference type="InterPro" id="IPR036291">
    <property type="entry name" value="NAD(P)-bd_dom_sf"/>
</dbReference>
<dbReference type="InterPro" id="IPR001342">
    <property type="entry name" value="HDH_cat"/>
</dbReference>
<evidence type="ECO:0000256" key="3">
    <source>
        <dbReference type="ARBA" id="ARBA00006753"/>
    </source>
</evidence>
<dbReference type="NCBIfam" id="NF004976">
    <property type="entry name" value="PRK06349.1"/>
    <property type="match status" value="1"/>
</dbReference>
<dbReference type="GO" id="GO:0009086">
    <property type="term" value="P:methionine biosynthetic process"/>
    <property type="evidence" value="ECO:0007669"/>
    <property type="project" value="UniProtKB-KW"/>
</dbReference>
<dbReference type="EC" id="1.1.1.3" evidence="4 12"/>
<dbReference type="AlphaFoldDB" id="A0A948WUG8"/>
<evidence type="ECO:0000256" key="5">
    <source>
        <dbReference type="ARBA" id="ARBA00013376"/>
    </source>
</evidence>
<keyword evidence="10 12" id="KW-0486">Methionine biosynthesis</keyword>
<evidence type="ECO:0000256" key="4">
    <source>
        <dbReference type="ARBA" id="ARBA00013213"/>
    </source>
</evidence>
<evidence type="ECO:0000256" key="8">
    <source>
        <dbReference type="ARBA" id="ARBA00023002"/>
    </source>
</evidence>
<protein>
    <recommendedName>
        <fullName evidence="5 12">Homoserine dehydrogenase</fullName>
        <ecNumber evidence="4 12">1.1.1.3</ecNumber>
    </recommendedName>
</protein>
<comment type="catalytic activity">
    <reaction evidence="11">
        <text>L-homoserine + NADP(+) = L-aspartate 4-semialdehyde + NADPH + H(+)</text>
        <dbReference type="Rhea" id="RHEA:15761"/>
        <dbReference type="ChEBI" id="CHEBI:15378"/>
        <dbReference type="ChEBI" id="CHEBI:57476"/>
        <dbReference type="ChEBI" id="CHEBI:57783"/>
        <dbReference type="ChEBI" id="CHEBI:58349"/>
        <dbReference type="ChEBI" id="CHEBI:537519"/>
        <dbReference type="EC" id="1.1.1.3"/>
    </reaction>
    <physiologicalReaction direction="right-to-left" evidence="11">
        <dbReference type="Rhea" id="RHEA:15763"/>
    </physiologicalReaction>
</comment>
<evidence type="ECO:0000259" key="14">
    <source>
        <dbReference type="Pfam" id="PF00742"/>
    </source>
</evidence>
<dbReference type="EMBL" id="JAHLFP010000035">
    <property type="protein sequence ID" value="MBU3806123.1"/>
    <property type="molecule type" value="Genomic_DNA"/>
</dbReference>
<evidence type="ECO:0000313" key="17">
    <source>
        <dbReference type="Proteomes" id="UP000713596"/>
    </source>
</evidence>
<evidence type="ECO:0000256" key="7">
    <source>
        <dbReference type="ARBA" id="ARBA00022697"/>
    </source>
</evidence>
<dbReference type="GO" id="GO:0004412">
    <property type="term" value="F:homoserine dehydrogenase activity"/>
    <property type="evidence" value="ECO:0007669"/>
    <property type="project" value="UniProtKB-EC"/>
</dbReference>
<dbReference type="PANTHER" id="PTHR43331">
    <property type="entry name" value="HOMOSERINE DEHYDROGENASE"/>
    <property type="match status" value="1"/>
</dbReference>
<accession>A0A948WUG8</accession>
<dbReference type="GO" id="GO:0050661">
    <property type="term" value="F:NADP binding"/>
    <property type="evidence" value="ECO:0007669"/>
    <property type="project" value="InterPro"/>
</dbReference>
<evidence type="ECO:0000256" key="13">
    <source>
        <dbReference type="RuleBase" id="RU004171"/>
    </source>
</evidence>
<comment type="caution">
    <text evidence="16">The sequence shown here is derived from an EMBL/GenBank/DDBJ whole genome shotgun (WGS) entry which is preliminary data.</text>
</comment>
<dbReference type="FunFam" id="3.30.360.10:FF:000005">
    <property type="entry name" value="Homoserine dehydrogenase"/>
    <property type="match status" value="1"/>
</dbReference>
<evidence type="ECO:0000256" key="6">
    <source>
        <dbReference type="ARBA" id="ARBA00022605"/>
    </source>
</evidence>
<dbReference type="InterPro" id="IPR005106">
    <property type="entry name" value="Asp/hSer_DH_NAD-bd"/>
</dbReference>
<reference evidence="16" key="2">
    <citation type="submission" date="2021-04" db="EMBL/GenBank/DDBJ databases">
        <authorList>
            <person name="Gilroy R."/>
        </authorList>
    </citation>
    <scope>NUCLEOTIDE SEQUENCE</scope>
    <source>
        <strain evidence="16">B5_2728</strain>
    </source>
</reference>
<evidence type="ECO:0000256" key="2">
    <source>
        <dbReference type="ARBA" id="ARBA00005062"/>
    </source>
</evidence>
<keyword evidence="7 12" id="KW-0791">Threonine biosynthesis</keyword>
<evidence type="ECO:0000259" key="15">
    <source>
        <dbReference type="Pfam" id="PF03447"/>
    </source>
</evidence>
<dbReference type="Proteomes" id="UP000713596">
    <property type="component" value="Unassembled WGS sequence"/>
</dbReference>
<dbReference type="PROSITE" id="PS01042">
    <property type="entry name" value="HOMOSER_DHGENASE"/>
    <property type="match status" value="1"/>
</dbReference>
<evidence type="ECO:0000256" key="10">
    <source>
        <dbReference type="ARBA" id="ARBA00023167"/>
    </source>
</evidence>
<evidence type="ECO:0000256" key="9">
    <source>
        <dbReference type="ARBA" id="ARBA00023053"/>
    </source>
</evidence>
<dbReference type="Gene3D" id="3.30.70.260">
    <property type="match status" value="1"/>
</dbReference>
<dbReference type="SUPFAM" id="SSF55347">
    <property type="entry name" value="Glyceraldehyde-3-phosphate dehydrogenase-like, C-terminal domain"/>
    <property type="match status" value="1"/>
</dbReference>
<dbReference type="Gene3D" id="3.40.50.720">
    <property type="entry name" value="NAD(P)-binding Rossmann-like Domain"/>
    <property type="match status" value="1"/>
</dbReference>
<proteinExistence type="inferred from homology"/>
<evidence type="ECO:0000313" key="16">
    <source>
        <dbReference type="EMBL" id="MBU3806123.1"/>
    </source>
</evidence>
<dbReference type="SUPFAM" id="SSF51735">
    <property type="entry name" value="NAD(P)-binding Rossmann-fold domains"/>
    <property type="match status" value="1"/>
</dbReference>
<evidence type="ECO:0000256" key="1">
    <source>
        <dbReference type="ARBA" id="ARBA00005056"/>
    </source>
</evidence>
<keyword evidence="6 12" id="KW-0028">Amino-acid biosynthesis</keyword>
<dbReference type="Gene3D" id="3.30.360.10">
    <property type="entry name" value="Dihydrodipicolinate Reductase, domain 2"/>
    <property type="match status" value="1"/>
</dbReference>
<name>A0A948WUG8_9FIRM</name>
<feature type="domain" description="Aspartate/homoserine dehydrogenase NAD-binding" evidence="15">
    <location>
        <begin position="8"/>
        <end position="123"/>
    </location>
</feature>
<keyword evidence="9" id="KW-0915">Sodium</keyword>